<evidence type="ECO:0000256" key="1">
    <source>
        <dbReference type="SAM" id="MobiDB-lite"/>
    </source>
</evidence>
<comment type="caution">
    <text evidence="2">The sequence shown here is derived from an EMBL/GenBank/DDBJ whole genome shotgun (WGS) entry which is preliminary data.</text>
</comment>
<reference evidence="2" key="1">
    <citation type="journal article" date="2020" name="BMC Genomics">
        <title>Correction to: Identification and distribution of gene clusters required for synthesis of sphingolipid metabolism inhibitors in diverse species of the filamentous fungus Fusarium.</title>
        <authorList>
            <person name="Kim H.S."/>
            <person name="Lohmar J.M."/>
            <person name="Busman M."/>
            <person name="Brown D.W."/>
            <person name="Naumann T.A."/>
            <person name="Divon H.H."/>
            <person name="Lysoe E."/>
            <person name="Uhlig S."/>
            <person name="Proctor R.H."/>
        </authorList>
    </citation>
    <scope>NUCLEOTIDE SEQUENCE</scope>
    <source>
        <strain evidence="2">NRRL 20472</strain>
    </source>
</reference>
<evidence type="ECO:0000313" key="2">
    <source>
        <dbReference type="EMBL" id="KAF4966975.1"/>
    </source>
</evidence>
<proteinExistence type="predicted"/>
<dbReference type="Proteomes" id="UP000622797">
    <property type="component" value="Unassembled WGS sequence"/>
</dbReference>
<gene>
    <name evidence="2" type="ORF">FSARC_5414</name>
</gene>
<name>A0A8H4TZG7_9HYPO</name>
<evidence type="ECO:0000313" key="3">
    <source>
        <dbReference type="Proteomes" id="UP000622797"/>
    </source>
</evidence>
<protein>
    <submittedName>
        <fullName evidence="2">Uncharacterized protein</fullName>
    </submittedName>
</protein>
<dbReference type="AlphaFoldDB" id="A0A8H4TZG7"/>
<feature type="region of interest" description="Disordered" evidence="1">
    <location>
        <begin position="43"/>
        <end position="68"/>
    </location>
</feature>
<organism evidence="2 3">
    <name type="scientific">Fusarium sarcochroum</name>
    <dbReference type="NCBI Taxonomy" id="1208366"/>
    <lineage>
        <taxon>Eukaryota</taxon>
        <taxon>Fungi</taxon>
        <taxon>Dikarya</taxon>
        <taxon>Ascomycota</taxon>
        <taxon>Pezizomycotina</taxon>
        <taxon>Sordariomycetes</taxon>
        <taxon>Hypocreomycetidae</taxon>
        <taxon>Hypocreales</taxon>
        <taxon>Nectriaceae</taxon>
        <taxon>Fusarium</taxon>
        <taxon>Fusarium lateritium species complex</taxon>
    </lineage>
</organism>
<keyword evidence="3" id="KW-1185">Reference proteome</keyword>
<dbReference type="EMBL" id="JABEXW010000260">
    <property type="protein sequence ID" value="KAF4966975.1"/>
    <property type="molecule type" value="Genomic_DNA"/>
</dbReference>
<accession>A0A8H4TZG7</accession>
<reference evidence="2" key="2">
    <citation type="submission" date="2020-05" db="EMBL/GenBank/DDBJ databases">
        <authorList>
            <person name="Kim H.-S."/>
            <person name="Proctor R.H."/>
            <person name="Brown D.W."/>
        </authorList>
    </citation>
    <scope>NUCLEOTIDE SEQUENCE</scope>
    <source>
        <strain evidence="2">NRRL 20472</strain>
    </source>
</reference>
<sequence length="68" mass="7485">MLRAAFFSPGFRVIHRLEGRGRKLARVEQIRAEKAAEVAEKAVEATPDEEASVAGTPQSHVKKGVRSR</sequence>